<feature type="active site" description="Proton donor" evidence="4">
    <location>
        <position position="314"/>
    </location>
</feature>
<evidence type="ECO:0000313" key="6">
    <source>
        <dbReference type="EMBL" id="CAG8305642.1"/>
    </source>
</evidence>
<accession>A0A9W4IMC4</accession>
<organism evidence="6 7">
    <name type="scientific">Penicillium salamii</name>
    <dbReference type="NCBI Taxonomy" id="1612424"/>
    <lineage>
        <taxon>Eukaryota</taxon>
        <taxon>Fungi</taxon>
        <taxon>Dikarya</taxon>
        <taxon>Ascomycota</taxon>
        <taxon>Pezizomycotina</taxon>
        <taxon>Eurotiomycetes</taxon>
        <taxon>Eurotiomycetidae</taxon>
        <taxon>Eurotiales</taxon>
        <taxon>Aspergillaceae</taxon>
        <taxon>Penicillium</taxon>
    </lineage>
</organism>
<dbReference type="EMBL" id="CAJVPD010000088">
    <property type="protein sequence ID" value="CAG8305642.1"/>
    <property type="molecule type" value="Genomic_DNA"/>
</dbReference>
<evidence type="ECO:0000313" key="7">
    <source>
        <dbReference type="Proteomes" id="UP001152592"/>
    </source>
</evidence>
<protein>
    <recommendedName>
        <fullName evidence="5">Epoxide hydrolase N-terminal domain-containing protein</fullName>
    </recommendedName>
</protein>
<name>A0A9W4IMC4_9EURO</name>
<comment type="caution">
    <text evidence="6">The sequence shown here is derived from an EMBL/GenBank/DDBJ whole genome shotgun (WGS) entry which is preliminary data.</text>
</comment>
<dbReference type="PANTHER" id="PTHR21661">
    <property type="entry name" value="EPOXIDE HYDROLASE 1-RELATED"/>
    <property type="match status" value="1"/>
</dbReference>
<dbReference type="Gene3D" id="3.40.50.1820">
    <property type="entry name" value="alpha/beta hydrolase"/>
    <property type="match status" value="1"/>
</dbReference>
<feature type="active site" description="Nucleophile" evidence="4">
    <location>
        <position position="180"/>
    </location>
</feature>
<evidence type="ECO:0000256" key="2">
    <source>
        <dbReference type="ARBA" id="ARBA00022797"/>
    </source>
</evidence>
<dbReference type="Pfam" id="PF06441">
    <property type="entry name" value="EHN"/>
    <property type="match status" value="1"/>
</dbReference>
<sequence>MSSINPYKIAVPDEKLQQLRQKLEHATFPDELDVLGWDMGVPLDEIKRLVTVWRDQFDWRIQEARLNDTLNQINVRIAVDGFGDLDVHAVHHKSGNCKAIPLLFIHGWPGSFLEAAKLIPLLTENDGNGPVFDVVAPSLPNFGFSQGVQKRGFGLAQYAESVHKVMIALGYDEYVVQGGDWGSMIARTISQFYPQHVQAIHLNFIPVIPPYPWRSPYQFFKSLISVPFSAKDRSLIAQTVGYFTRDNAYMKQQETRPQTLGYGLHDSPVGLLAWIYDKMHSWSDDYHWTDEEILTWVSVYYHSTAGPTASARIYYEASAPKRDVDESVIDDGSSETQKADLRYMSLQQVLGARASHSVLFAVAQFRRELIMFPMAWYRSIGNVLQEHEFDSGGHFAAWEVPKVLAADIKQFLGKAGPAFGVVADKDGY</sequence>
<dbReference type="GO" id="GO:0004301">
    <property type="term" value="F:epoxide hydrolase activity"/>
    <property type="evidence" value="ECO:0007669"/>
    <property type="project" value="TreeGrafter"/>
</dbReference>
<dbReference type="PIRSF" id="PIRSF001112">
    <property type="entry name" value="Epoxide_hydrolase"/>
    <property type="match status" value="1"/>
</dbReference>
<keyword evidence="2" id="KW-0058">Aromatic hydrocarbons catabolism</keyword>
<keyword evidence="3" id="KW-0378">Hydrolase</keyword>
<dbReference type="Proteomes" id="UP001152592">
    <property type="component" value="Unassembled WGS sequence"/>
</dbReference>
<dbReference type="InterPro" id="IPR010497">
    <property type="entry name" value="Epoxide_hydro_N"/>
</dbReference>
<feature type="active site" description="Proton acceptor" evidence="4">
    <location>
        <position position="394"/>
    </location>
</feature>
<dbReference type="GO" id="GO:0017000">
    <property type="term" value="P:antibiotic biosynthetic process"/>
    <property type="evidence" value="ECO:0007669"/>
    <property type="project" value="UniProtKB-ARBA"/>
</dbReference>
<dbReference type="InterPro" id="IPR000639">
    <property type="entry name" value="Epox_hydrolase-like"/>
</dbReference>
<gene>
    <name evidence="6" type="ORF">PSALAMII_LOCUS1953</name>
</gene>
<reference evidence="6" key="1">
    <citation type="submission" date="2021-07" db="EMBL/GenBank/DDBJ databases">
        <authorList>
            <person name="Branca A.L. A."/>
        </authorList>
    </citation>
    <scope>NUCLEOTIDE SEQUENCE</scope>
</reference>
<evidence type="ECO:0000256" key="1">
    <source>
        <dbReference type="ARBA" id="ARBA00010088"/>
    </source>
</evidence>
<evidence type="ECO:0000259" key="5">
    <source>
        <dbReference type="Pfam" id="PF06441"/>
    </source>
</evidence>
<evidence type="ECO:0000256" key="3">
    <source>
        <dbReference type="ARBA" id="ARBA00022801"/>
    </source>
</evidence>
<dbReference type="InterPro" id="IPR029058">
    <property type="entry name" value="AB_hydrolase_fold"/>
</dbReference>
<comment type="similarity">
    <text evidence="1">Belongs to the peptidase S33 family.</text>
</comment>
<evidence type="ECO:0000256" key="4">
    <source>
        <dbReference type="PIRSR" id="PIRSR001112-1"/>
    </source>
</evidence>
<dbReference type="InterPro" id="IPR016292">
    <property type="entry name" value="Epoxide_hydrolase"/>
</dbReference>
<dbReference type="OrthoDB" id="2979252at2759"/>
<dbReference type="GO" id="GO:0097176">
    <property type="term" value="P:epoxide metabolic process"/>
    <property type="evidence" value="ECO:0007669"/>
    <property type="project" value="TreeGrafter"/>
</dbReference>
<dbReference type="PRINTS" id="PR00412">
    <property type="entry name" value="EPOXHYDRLASE"/>
</dbReference>
<feature type="domain" description="Epoxide hydrolase N-terminal" evidence="5">
    <location>
        <begin position="4"/>
        <end position="114"/>
    </location>
</feature>
<dbReference type="SUPFAM" id="SSF53474">
    <property type="entry name" value="alpha/beta-Hydrolases"/>
    <property type="match status" value="1"/>
</dbReference>
<dbReference type="PANTHER" id="PTHR21661:SF35">
    <property type="entry name" value="EPOXIDE HYDROLASE"/>
    <property type="match status" value="1"/>
</dbReference>
<dbReference type="GO" id="GO:0072330">
    <property type="term" value="P:monocarboxylic acid biosynthetic process"/>
    <property type="evidence" value="ECO:0007669"/>
    <property type="project" value="UniProtKB-ARBA"/>
</dbReference>
<proteinExistence type="inferred from homology"/>
<dbReference type="AlphaFoldDB" id="A0A9W4IMC4"/>